<organism evidence="1 2">
    <name type="scientific">Geodia barretti</name>
    <name type="common">Barrett's horny sponge</name>
    <dbReference type="NCBI Taxonomy" id="519541"/>
    <lineage>
        <taxon>Eukaryota</taxon>
        <taxon>Metazoa</taxon>
        <taxon>Porifera</taxon>
        <taxon>Demospongiae</taxon>
        <taxon>Heteroscleromorpha</taxon>
        <taxon>Tetractinellida</taxon>
        <taxon>Astrophorina</taxon>
        <taxon>Geodiidae</taxon>
        <taxon>Geodia</taxon>
    </lineage>
</organism>
<evidence type="ECO:0000313" key="2">
    <source>
        <dbReference type="Proteomes" id="UP001174909"/>
    </source>
</evidence>
<keyword evidence="2" id="KW-1185">Reference proteome</keyword>
<name>A0AA35W5K9_GEOBA</name>
<reference evidence="1" key="1">
    <citation type="submission" date="2023-03" db="EMBL/GenBank/DDBJ databases">
        <authorList>
            <person name="Steffen K."/>
            <person name="Cardenas P."/>
        </authorList>
    </citation>
    <scope>NUCLEOTIDE SEQUENCE</scope>
</reference>
<dbReference type="Proteomes" id="UP001174909">
    <property type="component" value="Unassembled WGS sequence"/>
</dbReference>
<evidence type="ECO:0000313" key="1">
    <source>
        <dbReference type="EMBL" id="CAI7995570.1"/>
    </source>
</evidence>
<sequence length="58" mass="6671">MSSGFHEFQFDEELETAISGFTDEGRKDPKDKAFTNLTYEDVYWASKIANPLVRHLST</sequence>
<accession>A0AA35W5K9</accession>
<proteinExistence type="predicted"/>
<protein>
    <submittedName>
        <fullName evidence="1">Uncharacterized protein</fullName>
    </submittedName>
</protein>
<dbReference type="EMBL" id="CASHTH010000248">
    <property type="protein sequence ID" value="CAI7995570.1"/>
    <property type="molecule type" value="Genomic_DNA"/>
</dbReference>
<dbReference type="AlphaFoldDB" id="A0AA35W5K9"/>
<gene>
    <name evidence="1" type="ORF">GBAR_LOCUS1716</name>
</gene>
<comment type="caution">
    <text evidence="1">The sequence shown here is derived from an EMBL/GenBank/DDBJ whole genome shotgun (WGS) entry which is preliminary data.</text>
</comment>